<dbReference type="RefSeq" id="WP_009529816.1">
    <property type="nucleotide sequence ID" value="NZ_JH414621.1"/>
</dbReference>
<comment type="caution">
    <text evidence="1">The sequence shown here is derived from an EMBL/GenBank/DDBJ whole genome shotgun (WGS) entry which is preliminary data.</text>
</comment>
<evidence type="ECO:0008006" key="3">
    <source>
        <dbReference type="Google" id="ProtNLM"/>
    </source>
</evidence>
<evidence type="ECO:0000313" key="1">
    <source>
        <dbReference type="EMBL" id="EHL18880.1"/>
    </source>
</evidence>
<reference evidence="1 2" key="1">
    <citation type="submission" date="2011-08" db="EMBL/GenBank/DDBJ databases">
        <title>The Genome Sequence of Eubacteriaceae bacterium CM5.</title>
        <authorList>
            <consortium name="The Broad Institute Genome Sequencing Platform"/>
            <person name="Earl A."/>
            <person name="Ward D."/>
            <person name="Feldgarden M."/>
            <person name="Gevers D."/>
            <person name="Sizova M."/>
            <person name="Hazen A."/>
            <person name="Epstein S."/>
            <person name="Young S.K."/>
            <person name="Zeng Q."/>
            <person name="Gargeya S."/>
            <person name="Fitzgerald M."/>
            <person name="Haas B."/>
            <person name="Abouelleil A."/>
            <person name="Alvarado L."/>
            <person name="Arachchi H.M."/>
            <person name="Berlin A."/>
            <person name="Brown A."/>
            <person name="Chapman S.B."/>
            <person name="Chen Z."/>
            <person name="Dunbar C."/>
            <person name="Freedman E."/>
            <person name="Gearin G."/>
            <person name="Gellesch M."/>
            <person name="Goldberg J."/>
            <person name="Griggs A."/>
            <person name="Gujja S."/>
            <person name="Heiman D."/>
            <person name="Howarth C."/>
            <person name="Larson L."/>
            <person name="Lui A."/>
            <person name="MacDonald P.J.P."/>
            <person name="Montmayeur A."/>
            <person name="Murphy C."/>
            <person name="Neiman D."/>
            <person name="Pearson M."/>
            <person name="Priest M."/>
            <person name="Roberts A."/>
            <person name="Saif S."/>
            <person name="Shea T."/>
            <person name="Shenoy N."/>
            <person name="Sisk P."/>
            <person name="Stolte C."/>
            <person name="Sykes S."/>
            <person name="Wortman J."/>
            <person name="Nusbaum C."/>
            <person name="Birren B."/>
        </authorList>
    </citation>
    <scope>NUCLEOTIDE SEQUENCE [LARGE SCALE GENOMIC DNA]</scope>
    <source>
        <strain evidence="1 2">CM5</strain>
    </source>
</reference>
<protein>
    <recommendedName>
        <fullName evidence="3">Transposase</fullName>
    </recommendedName>
</protein>
<evidence type="ECO:0000313" key="2">
    <source>
        <dbReference type="Proteomes" id="UP000003379"/>
    </source>
</evidence>
<gene>
    <name evidence="1" type="ORF">HMPREF9628_01977</name>
</gene>
<dbReference type="Proteomes" id="UP000003379">
    <property type="component" value="Unassembled WGS sequence"/>
</dbReference>
<dbReference type="HOGENOM" id="CLU_3010246_0_0_9"/>
<name>G9XDV4_9FIRM</name>
<dbReference type="EMBL" id="AFZG01000037">
    <property type="protein sequence ID" value="EHL18880.1"/>
    <property type="molecule type" value="Genomic_DNA"/>
</dbReference>
<proteinExistence type="predicted"/>
<sequence length="56" mass="6374">MASLREDGIDIGMRKGIGIGRQDEKIYIAKNMINKHMDINLISQLTDLSVDEIMRL</sequence>
<organism evidence="1 2">
    <name type="scientific">Peptoanaerobacter stomatis</name>
    <dbReference type="NCBI Taxonomy" id="796937"/>
    <lineage>
        <taxon>Bacteria</taxon>
        <taxon>Bacillati</taxon>
        <taxon>Bacillota</taxon>
        <taxon>Clostridia</taxon>
        <taxon>Peptostreptococcales</taxon>
        <taxon>Filifactoraceae</taxon>
        <taxon>Peptoanaerobacter</taxon>
    </lineage>
</organism>
<dbReference type="AlphaFoldDB" id="G9XDV4"/>
<accession>G9XDV4</accession>